<dbReference type="EMBL" id="JBHMCR010000016">
    <property type="protein sequence ID" value="MFB9523168.1"/>
    <property type="molecule type" value="Genomic_DNA"/>
</dbReference>
<evidence type="ECO:0000313" key="2">
    <source>
        <dbReference type="Proteomes" id="UP001589718"/>
    </source>
</evidence>
<name>A0ABV5PJI2_STRCM</name>
<comment type="caution">
    <text evidence="1">The sequence shown here is derived from an EMBL/GenBank/DDBJ whole genome shotgun (WGS) entry which is preliminary data.</text>
</comment>
<dbReference type="RefSeq" id="WP_380837480.1">
    <property type="nucleotide sequence ID" value="NZ_JBHMCR010000016.1"/>
</dbReference>
<organism evidence="1 2">
    <name type="scientific">Streptomyces cremeus</name>
    <dbReference type="NCBI Taxonomy" id="66881"/>
    <lineage>
        <taxon>Bacteria</taxon>
        <taxon>Bacillati</taxon>
        <taxon>Actinomycetota</taxon>
        <taxon>Actinomycetes</taxon>
        <taxon>Kitasatosporales</taxon>
        <taxon>Streptomycetaceae</taxon>
        <taxon>Streptomyces</taxon>
    </lineage>
</organism>
<accession>A0ABV5PJI2</accession>
<keyword evidence="2" id="KW-1185">Reference proteome</keyword>
<evidence type="ECO:0000313" key="1">
    <source>
        <dbReference type="EMBL" id="MFB9523168.1"/>
    </source>
</evidence>
<sequence>MKLGMVSDNIRKRADKLPAERRAELDALGTRWTTAKRSTT</sequence>
<protein>
    <submittedName>
        <fullName evidence="1">Uncharacterized protein</fullName>
    </submittedName>
</protein>
<gene>
    <name evidence="1" type="ORF">ACFFTU_24815</name>
</gene>
<reference evidence="1 2" key="1">
    <citation type="submission" date="2024-09" db="EMBL/GenBank/DDBJ databases">
        <authorList>
            <person name="Sun Q."/>
            <person name="Mori K."/>
        </authorList>
    </citation>
    <scope>NUCLEOTIDE SEQUENCE [LARGE SCALE GENOMIC DNA]</scope>
    <source>
        <strain evidence="1 2">JCM 4362</strain>
    </source>
</reference>
<proteinExistence type="predicted"/>
<dbReference type="Proteomes" id="UP001589718">
    <property type="component" value="Unassembled WGS sequence"/>
</dbReference>